<sequence length="73" mass="7985">MSDKKKEKLVCVRCGFVTDDSDNYCIDCGAPLKNKCTKKASPLHGGCSKLNKPEAKYCAACGEKTTFHVWGLL</sequence>
<dbReference type="Pfam" id="PF12773">
    <property type="entry name" value="DZR"/>
    <property type="match status" value="1"/>
</dbReference>
<comment type="caution">
    <text evidence="2">The sequence shown here is derived from an EMBL/GenBank/DDBJ whole genome shotgun (WGS) entry which is preliminary data.</text>
</comment>
<evidence type="ECO:0000313" key="3">
    <source>
        <dbReference type="Proteomes" id="UP000298246"/>
    </source>
</evidence>
<evidence type="ECO:0000313" key="2">
    <source>
        <dbReference type="EMBL" id="TFE90206.1"/>
    </source>
</evidence>
<dbReference type="OrthoDB" id="2622809at2"/>
<keyword evidence="3" id="KW-1185">Reference proteome</keyword>
<protein>
    <recommendedName>
        <fullName evidence="1">DZANK-type domain-containing protein</fullName>
    </recommendedName>
</protein>
<reference evidence="2 3" key="1">
    <citation type="submission" date="2017-03" db="EMBL/GenBank/DDBJ databases">
        <title>Isolation of Levoglucosan Utilizing Bacteria.</title>
        <authorList>
            <person name="Arya A.S."/>
        </authorList>
    </citation>
    <scope>NUCLEOTIDE SEQUENCE [LARGE SCALE GENOMIC DNA]</scope>
    <source>
        <strain evidence="2 3">MEC069</strain>
    </source>
</reference>
<organism evidence="2 3">
    <name type="scientific">Paenibacillus athensensis</name>
    <dbReference type="NCBI Taxonomy" id="1967502"/>
    <lineage>
        <taxon>Bacteria</taxon>
        <taxon>Bacillati</taxon>
        <taxon>Bacillota</taxon>
        <taxon>Bacilli</taxon>
        <taxon>Bacillales</taxon>
        <taxon>Paenibacillaceae</taxon>
        <taxon>Paenibacillus</taxon>
    </lineage>
</organism>
<dbReference type="InterPro" id="IPR025874">
    <property type="entry name" value="DZR"/>
</dbReference>
<accession>A0A4Y8Q793</accession>
<dbReference type="AlphaFoldDB" id="A0A4Y8Q793"/>
<dbReference type="Proteomes" id="UP000298246">
    <property type="component" value="Unassembled WGS sequence"/>
</dbReference>
<feature type="domain" description="DZANK-type" evidence="1">
    <location>
        <begin position="11"/>
        <end position="62"/>
    </location>
</feature>
<gene>
    <name evidence="2" type="ORF">B5M42_05930</name>
</gene>
<evidence type="ECO:0000259" key="1">
    <source>
        <dbReference type="Pfam" id="PF12773"/>
    </source>
</evidence>
<dbReference type="RefSeq" id="WP_134750728.1">
    <property type="nucleotide sequence ID" value="NZ_MYFO02000001.1"/>
</dbReference>
<proteinExistence type="predicted"/>
<name>A0A4Y8Q793_9BACL</name>
<dbReference type="EMBL" id="MYFO01000005">
    <property type="protein sequence ID" value="TFE90206.1"/>
    <property type="molecule type" value="Genomic_DNA"/>
</dbReference>